<accession>A0A7W8JZH6</accession>
<proteinExistence type="predicted"/>
<evidence type="ECO:0000313" key="2">
    <source>
        <dbReference type="EMBL" id="MBB5366080.1"/>
    </source>
</evidence>
<evidence type="ECO:0000256" key="1">
    <source>
        <dbReference type="SAM" id="MobiDB-lite"/>
    </source>
</evidence>
<protein>
    <submittedName>
        <fullName evidence="2">Uncharacterized protein</fullName>
    </submittedName>
</protein>
<gene>
    <name evidence="2" type="ORF">HNQ08_005206</name>
</gene>
<feature type="region of interest" description="Disordered" evidence="1">
    <location>
        <begin position="64"/>
        <end position="91"/>
    </location>
</feature>
<name>A0A7W8JZH6_9DEIO</name>
<evidence type="ECO:0000313" key="3">
    <source>
        <dbReference type="Proteomes" id="UP000552709"/>
    </source>
</evidence>
<keyword evidence="3" id="KW-1185">Reference proteome</keyword>
<dbReference type="SUPFAM" id="SSF56300">
    <property type="entry name" value="Metallo-dependent phosphatases"/>
    <property type="match status" value="1"/>
</dbReference>
<sequence>MRAVGVVIVEHSHLEHLRQIGPLVVNAGAVSRQKDGSPSARWVLLEGKRGTWSVSFRPVSYEVDAAPGRTDTPQGARRKPHNYGMKGPERD</sequence>
<organism evidence="2 3">
    <name type="scientific">Deinococcus humi</name>
    <dbReference type="NCBI Taxonomy" id="662880"/>
    <lineage>
        <taxon>Bacteria</taxon>
        <taxon>Thermotogati</taxon>
        <taxon>Deinococcota</taxon>
        <taxon>Deinococci</taxon>
        <taxon>Deinococcales</taxon>
        <taxon>Deinococcaceae</taxon>
        <taxon>Deinococcus</taxon>
    </lineage>
</organism>
<dbReference type="RefSeq" id="WP_229790272.1">
    <property type="nucleotide sequence ID" value="NZ_JACHFL010000027.1"/>
</dbReference>
<reference evidence="2 3" key="1">
    <citation type="submission" date="2020-08" db="EMBL/GenBank/DDBJ databases">
        <title>Genomic Encyclopedia of Type Strains, Phase IV (KMG-IV): sequencing the most valuable type-strain genomes for metagenomic binning, comparative biology and taxonomic classification.</title>
        <authorList>
            <person name="Goeker M."/>
        </authorList>
    </citation>
    <scope>NUCLEOTIDE SEQUENCE [LARGE SCALE GENOMIC DNA]</scope>
    <source>
        <strain evidence="2 3">DSM 27939</strain>
    </source>
</reference>
<dbReference type="Gene3D" id="3.60.21.10">
    <property type="match status" value="1"/>
</dbReference>
<dbReference type="EMBL" id="JACHFL010000027">
    <property type="protein sequence ID" value="MBB5366080.1"/>
    <property type="molecule type" value="Genomic_DNA"/>
</dbReference>
<comment type="caution">
    <text evidence="2">The sequence shown here is derived from an EMBL/GenBank/DDBJ whole genome shotgun (WGS) entry which is preliminary data.</text>
</comment>
<dbReference type="InterPro" id="IPR029052">
    <property type="entry name" value="Metallo-depent_PP-like"/>
</dbReference>
<dbReference type="AlphaFoldDB" id="A0A7W8JZH6"/>
<dbReference type="Proteomes" id="UP000552709">
    <property type="component" value="Unassembled WGS sequence"/>
</dbReference>